<dbReference type="EMBL" id="BSDC01000001">
    <property type="protein sequence ID" value="GLH66148.1"/>
    <property type="molecule type" value="Genomic_DNA"/>
</dbReference>
<keyword evidence="2 7" id="KW-0028">Amino-acid biosynthesis</keyword>
<dbReference type="PROSITE" id="PS01223">
    <property type="entry name" value="PROA"/>
    <property type="match status" value="1"/>
</dbReference>
<dbReference type="InterPro" id="IPR016161">
    <property type="entry name" value="Ald_DH/histidinol_DH"/>
</dbReference>
<comment type="catalytic activity">
    <reaction evidence="6 7">
        <text>L-glutamate 5-semialdehyde + phosphate + NADP(+) = L-glutamyl 5-phosphate + NADPH + H(+)</text>
        <dbReference type="Rhea" id="RHEA:19541"/>
        <dbReference type="ChEBI" id="CHEBI:15378"/>
        <dbReference type="ChEBI" id="CHEBI:43474"/>
        <dbReference type="ChEBI" id="CHEBI:57783"/>
        <dbReference type="ChEBI" id="CHEBI:58066"/>
        <dbReference type="ChEBI" id="CHEBI:58274"/>
        <dbReference type="ChEBI" id="CHEBI:58349"/>
        <dbReference type="EC" id="1.2.1.41"/>
    </reaction>
</comment>
<dbReference type="InterPro" id="IPR020593">
    <property type="entry name" value="G-glutamylP_reductase_CS"/>
</dbReference>
<reference evidence="9" key="1">
    <citation type="journal article" date="2023" name="Antonie Van Leeuwenhoek">
        <title>Mesoterricola silvestris gen. nov., sp. nov., Mesoterricola sediminis sp. nov., Geothrix oryzae sp. nov., Geothrix edaphica sp. nov., Geothrix rubra sp. nov., and Geothrix limicola sp. nov., six novel members of Acidobacteriota isolated from soils.</title>
        <authorList>
            <person name="Itoh H."/>
            <person name="Sugisawa Y."/>
            <person name="Mise K."/>
            <person name="Xu Z."/>
            <person name="Kuniyasu M."/>
            <person name="Ushijima N."/>
            <person name="Kawano K."/>
            <person name="Kobayashi E."/>
            <person name="Shiratori Y."/>
            <person name="Masuda Y."/>
            <person name="Senoo K."/>
        </authorList>
    </citation>
    <scope>NUCLEOTIDE SEQUENCE</scope>
    <source>
        <strain evidence="9">Red802</strain>
    </source>
</reference>
<comment type="subcellular location">
    <subcellularLocation>
        <location evidence="7">Cytoplasm</location>
    </subcellularLocation>
</comment>
<evidence type="ECO:0000259" key="8">
    <source>
        <dbReference type="Pfam" id="PF00171"/>
    </source>
</evidence>
<comment type="function">
    <text evidence="7">Catalyzes the NADPH-dependent reduction of L-glutamate 5-phosphate into L-glutamate 5-semialdehyde and phosphate. The product spontaneously undergoes cyclization to form 1-pyrroline-5-carboxylate.</text>
</comment>
<dbReference type="NCBIfam" id="NF001221">
    <property type="entry name" value="PRK00197.1"/>
    <property type="match status" value="1"/>
</dbReference>
<keyword evidence="7" id="KW-0963">Cytoplasm</keyword>
<evidence type="ECO:0000256" key="5">
    <source>
        <dbReference type="ARBA" id="ARBA00023002"/>
    </source>
</evidence>
<comment type="similarity">
    <text evidence="7">Belongs to the gamma-glutamyl phosphate reductase family.</text>
</comment>
<keyword evidence="5 7" id="KW-0560">Oxidoreductase</keyword>
<keyword evidence="10" id="KW-1185">Reference proteome</keyword>
<feature type="domain" description="Aldehyde dehydrogenase" evidence="8">
    <location>
        <begin position="10"/>
        <end position="282"/>
    </location>
</feature>
<evidence type="ECO:0000313" key="10">
    <source>
        <dbReference type="Proteomes" id="UP001165044"/>
    </source>
</evidence>
<comment type="pathway">
    <text evidence="1 7">Amino-acid biosynthesis; L-proline biosynthesis; L-glutamate 5-semialdehyde from L-glutamate: step 2/2.</text>
</comment>
<dbReference type="PIRSF" id="PIRSF000151">
    <property type="entry name" value="GPR"/>
    <property type="match status" value="1"/>
</dbReference>
<dbReference type="CDD" id="cd07079">
    <property type="entry name" value="ALDH_F18-19_ProA-GPR"/>
    <property type="match status" value="1"/>
</dbReference>
<sequence length="438" mass="46327">MSEAALSPLQIQAMAQAAREASRRLATTSSGLRSTALLRLADLLERQAHVLLAANEEDVRAAGDTLPAATLQRLHLDAPKLAAMAQGVRAVAALPDPLHRVQLRRLLDDGLELTRVSCPLGVLCVVFEARPDALVQISALALKSGNAVLLKGGREARRSNAALLAVIQQALAEAGLPDAAVQGLPDREAVAVLLQRPDLVDLVIPRGSRELVQSLQAATRIPVLGHADGICHMYLDEAAETAMAVALVRDAKLQYPAACNAVETVLIHRRAAARLLPALAADLAPRGVELRGCPACLELVPTLGPATEADWDAEYGAPILALKVVADLDAALAHIRAHGSGHTEAIVTRDPRAAARFLAEVDAAGVFHNASTRFADGYRYGFGAEVGISTGRIHARGPVGLEGLLSYRYLLLGHGQCVEDYTGPSGRPFRHLDFTSEP</sequence>
<dbReference type="Pfam" id="PF00171">
    <property type="entry name" value="Aldedh"/>
    <property type="match status" value="1"/>
</dbReference>
<evidence type="ECO:0000256" key="6">
    <source>
        <dbReference type="ARBA" id="ARBA00049024"/>
    </source>
</evidence>
<dbReference type="Gene3D" id="3.40.309.10">
    <property type="entry name" value="Aldehyde Dehydrogenase, Chain A, domain 2"/>
    <property type="match status" value="1"/>
</dbReference>
<gene>
    <name evidence="7 9" type="primary">proA</name>
    <name evidence="9" type="ORF">GETHED_05120</name>
</gene>
<dbReference type="SUPFAM" id="SSF53720">
    <property type="entry name" value="ALDH-like"/>
    <property type="match status" value="1"/>
</dbReference>
<dbReference type="PANTHER" id="PTHR11063:SF8">
    <property type="entry name" value="DELTA-1-PYRROLINE-5-CARBOXYLATE SYNTHASE"/>
    <property type="match status" value="1"/>
</dbReference>
<comment type="caution">
    <text evidence="9">The sequence shown here is derived from an EMBL/GenBank/DDBJ whole genome shotgun (WGS) entry which is preliminary data.</text>
</comment>
<dbReference type="NCBIfam" id="TIGR00407">
    <property type="entry name" value="proA"/>
    <property type="match status" value="1"/>
</dbReference>
<dbReference type="InterPro" id="IPR012134">
    <property type="entry name" value="Glu-5-SA_DH"/>
</dbReference>
<protein>
    <recommendedName>
        <fullName evidence="7">Gamma-glutamyl phosphate reductase</fullName>
        <shortName evidence="7">GPR</shortName>
        <ecNumber evidence="7">1.2.1.41</ecNumber>
    </recommendedName>
    <alternativeName>
        <fullName evidence="7">Glutamate-5-semialdehyde dehydrogenase</fullName>
    </alternativeName>
    <alternativeName>
        <fullName evidence="7">Glutamyl-gamma-semialdehyde dehydrogenase</fullName>
        <shortName evidence="7">GSA dehydrogenase</shortName>
    </alternativeName>
</protein>
<dbReference type="Proteomes" id="UP001165044">
    <property type="component" value="Unassembled WGS sequence"/>
</dbReference>
<dbReference type="EC" id="1.2.1.41" evidence="7"/>
<dbReference type="RefSeq" id="WP_285606229.1">
    <property type="nucleotide sequence ID" value="NZ_BSDC01000001.1"/>
</dbReference>
<evidence type="ECO:0000256" key="3">
    <source>
        <dbReference type="ARBA" id="ARBA00022650"/>
    </source>
</evidence>
<dbReference type="HAMAP" id="MF_00412">
    <property type="entry name" value="ProA"/>
    <property type="match status" value="1"/>
</dbReference>
<keyword evidence="4 7" id="KW-0521">NADP</keyword>
<dbReference type="InterPro" id="IPR016162">
    <property type="entry name" value="Ald_DH_N"/>
</dbReference>
<dbReference type="Gene3D" id="3.40.605.10">
    <property type="entry name" value="Aldehyde Dehydrogenase, Chain A, domain 1"/>
    <property type="match status" value="1"/>
</dbReference>
<name>A0ABQ5PV13_9BACT</name>
<evidence type="ECO:0000256" key="1">
    <source>
        <dbReference type="ARBA" id="ARBA00004985"/>
    </source>
</evidence>
<accession>A0ABQ5PV13</accession>
<dbReference type="InterPro" id="IPR000965">
    <property type="entry name" value="GPR_dom"/>
</dbReference>
<keyword evidence="3 7" id="KW-0641">Proline biosynthesis</keyword>
<dbReference type="PANTHER" id="PTHR11063">
    <property type="entry name" value="GLUTAMATE SEMIALDEHYDE DEHYDROGENASE"/>
    <property type="match status" value="1"/>
</dbReference>
<evidence type="ECO:0000256" key="2">
    <source>
        <dbReference type="ARBA" id="ARBA00022605"/>
    </source>
</evidence>
<dbReference type="InterPro" id="IPR016163">
    <property type="entry name" value="Ald_DH_C"/>
</dbReference>
<organism evidence="9 10">
    <name type="scientific">Geothrix edaphica</name>
    <dbReference type="NCBI Taxonomy" id="2927976"/>
    <lineage>
        <taxon>Bacteria</taxon>
        <taxon>Pseudomonadati</taxon>
        <taxon>Acidobacteriota</taxon>
        <taxon>Holophagae</taxon>
        <taxon>Holophagales</taxon>
        <taxon>Holophagaceae</taxon>
        <taxon>Geothrix</taxon>
    </lineage>
</organism>
<evidence type="ECO:0000313" key="9">
    <source>
        <dbReference type="EMBL" id="GLH66148.1"/>
    </source>
</evidence>
<evidence type="ECO:0000256" key="7">
    <source>
        <dbReference type="HAMAP-Rule" id="MF_00412"/>
    </source>
</evidence>
<evidence type="ECO:0000256" key="4">
    <source>
        <dbReference type="ARBA" id="ARBA00022857"/>
    </source>
</evidence>
<proteinExistence type="inferred from homology"/>
<dbReference type="InterPro" id="IPR015590">
    <property type="entry name" value="Aldehyde_DH_dom"/>
</dbReference>